<sequence>MAGGLNKLTDRKLKAIHGVACQKPYKLSDGAGLLIRVSAKGSISWAFKYRLGGRESEAIILTLGKYPDMGLKQARDSRDKCRNWLADGKDPRLQLNLTMEESLKPVTVQEAIEYWIREYAEDNRANVERHKAELRKHIYPYIGKMALSDCETRYWLGCFDRMKKQTPVAAGYVFQMCKQALKFCRVRRYAVSLALEDLSIPDVGKKQAKRDRVLSDKEAGDLWSAIIDGTRFMPYYTNLLKVAMVFGCRTQEIRLSELNEWDMGAWVWTVPKAHSKGGEKIIRPVPEAMRPFIQKLHEENKSTGLFLGELKGSEAVSQWGRTLYKRFDHAEPWTLHDLRRTLATHLNNMGIAPHVVEQLLGHSMPGVMAIYNRSVYLPEKLDALNKWCDRLNIIGDNNSKVILFKGCQNE</sequence>
<keyword evidence="3" id="KW-0238">DNA-binding</keyword>
<protein>
    <recommendedName>
        <fullName evidence="5">Tyr recombinase domain-containing protein</fullName>
    </recommendedName>
</protein>
<keyword evidence="4" id="KW-0233">DNA recombination</keyword>
<dbReference type="InterPro" id="IPR050808">
    <property type="entry name" value="Phage_Integrase"/>
</dbReference>
<dbReference type="InterPro" id="IPR011010">
    <property type="entry name" value="DNA_brk_join_enz"/>
</dbReference>
<gene>
    <name evidence="6" type="ORF">SAMN05216522_10122</name>
</gene>
<evidence type="ECO:0000256" key="4">
    <source>
        <dbReference type="ARBA" id="ARBA00023172"/>
    </source>
</evidence>
<dbReference type="InterPro" id="IPR038488">
    <property type="entry name" value="Integrase_DNA-bd_sf"/>
</dbReference>
<evidence type="ECO:0000259" key="5">
    <source>
        <dbReference type="PROSITE" id="PS51898"/>
    </source>
</evidence>
<dbReference type="Gene3D" id="1.10.443.10">
    <property type="entry name" value="Intergrase catalytic core"/>
    <property type="match status" value="1"/>
</dbReference>
<dbReference type="Pfam" id="PF00589">
    <property type="entry name" value="Phage_integrase"/>
    <property type="match status" value="1"/>
</dbReference>
<organism evidence="6 7">
    <name type="scientific">Rosenbergiella nectarea</name>
    <dbReference type="NCBI Taxonomy" id="988801"/>
    <lineage>
        <taxon>Bacteria</taxon>
        <taxon>Pseudomonadati</taxon>
        <taxon>Pseudomonadota</taxon>
        <taxon>Gammaproteobacteria</taxon>
        <taxon>Enterobacterales</taxon>
        <taxon>Erwiniaceae</taxon>
        <taxon>Rosenbergiella</taxon>
    </lineage>
</organism>
<dbReference type="GO" id="GO:0015074">
    <property type="term" value="P:DNA integration"/>
    <property type="evidence" value="ECO:0007669"/>
    <property type="project" value="UniProtKB-KW"/>
</dbReference>
<evidence type="ECO:0000256" key="2">
    <source>
        <dbReference type="ARBA" id="ARBA00022908"/>
    </source>
</evidence>
<dbReference type="PANTHER" id="PTHR30629">
    <property type="entry name" value="PROPHAGE INTEGRASE"/>
    <property type="match status" value="1"/>
</dbReference>
<dbReference type="InterPro" id="IPR013762">
    <property type="entry name" value="Integrase-like_cat_sf"/>
</dbReference>
<feature type="domain" description="Tyr recombinase" evidence="5">
    <location>
        <begin position="209"/>
        <end position="386"/>
    </location>
</feature>
<dbReference type="AlphaFoldDB" id="A0A1H9CV23"/>
<proteinExistence type="inferred from homology"/>
<dbReference type="GO" id="GO:0003677">
    <property type="term" value="F:DNA binding"/>
    <property type="evidence" value="ECO:0007669"/>
    <property type="project" value="UniProtKB-KW"/>
</dbReference>
<evidence type="ECO:0000256" key="1">
    <source>
        <dbReference type="ARBA" id="ARBA00008857"/>
    </source>
</evidence>
<dbReference type="InterPro" id="IPR010998">
    <property type="entry name" value="Integrase_recombinase_N"/>
</dbReference>
<evidence type="ECO:0000313" key="6">
    <source>
        <dbReference type="EMBL" id="SEQ05066.1"/>
    </source>
</evidence>
<dbReference type="EMBL" id="FOGC01000001">
    <property type="protein sequence ID" value="SEQ05066.1"/>
    <property type="molecule type" value="Genomic_DNA"/>
</dbReference>
<evidence type="ECO:0000313" key="7">
    <source>
        <dbReference type="Proteomes" id="UP000242515"/>
    </source>
</evidence>
<comment type="similarity">
    <text evidence="1">Belongs to the 'phage' integrase family.</text>
</comment>
<evidence type="ECO:0000256" key="3">
    <source>
        <dbReference type="ARBA" id="ARBA00023125"/>
    </source>
</evidence>
<dbReference type="OrthoDB" id="5589990at2"/>
<dbReference type="PROSITE" id="PS51898">
    <property type="entry name" value="TYR_RECOMBINASE"/>
    <property type="match status" value="1"/>
</dbReference>
<dbReference type="PANTHER" id="PTHR30629:SF2">
    <property type="entry name" value="PROPHAGE INTEGRASE INTS-RELATED"/>
    <property type="match status" value="1"/>
</dbReference>
<dbReference type="SUPFAM" id="SSF56349">
    <property type="entry name" value="DNA breaking-rejoining enzymes"/>
    <property type="match status" value="1"/>
</dbReference>
<reference evidence="7" key="1">
    <citation type="submission" date="2016-10" db="EMBL/GenBank/DDBJ databases">
        <authorList>
            <person name="Varghese N."/>
            <person name="Submissions S."/>
        </authorList>
    </citation>
    <scope>NUCLEOTIDE SEQUENCE [LARGE SCALE GENOMIC DNA]</scope>
    <source>
        <strain evidence="7">8N4</strain>
    </source>
</reference>
<dbReference type="STRING" id="988801.SAMN05216522_10122"/>
<dbReference type="InterPro" id="IPR025166">
    <property type="entry name" value="Integrase_DNA_bind_dom"/>
</dbReference>
<accession>A0A1H9CV23</accession>
<name>A0A1H9CV23_9GAMM</name>
<dbReference type="RefSeq" id="WP_092672409.1">
    <property type="nucleotide sequence ID" value="NZ_FOGC01000001.1"/>
</dbReference>
<dbReference type="Gene3D" id="3.30.160.390">
    <property type="entry name" value="Integrase, DNA-binding domain"/>
    <property type="match status" value="1"/>
</dbReference>
<keyword evidence="7" id="KW-1185">Reference proteome</keyword>
<dbReference type="Proteomes" id="UP000242515">
    <property type="component" value="Unassembled WGS sequence"/>
</dbReference>
<dbReference type="InterPro" id="IPR002104">
    <property type="entry name" value="Integrase_catalytic"/>
</dbReference>
<dbReference type="Pfam" id="PF13356">
    <property type="entry name" value="Arm-DNA-bind_3"/>
    <property type="match status" value="1"/>
</dbReference>
<keyword evidence="2" id="KW-0229">DNA integration</keyword>
<dbReference type="Gene3D" id="1.10.150.130">
    <property type="match status" value="1"/>
</dbReference>
<dbReference type="GO" id="GO:0006310">
    <property type="term" value="P:DNA recombination"/>
    <property type="evidence" value="ECO:0007669"/>
    <property type="project" value="UniProtKB-KW"/>
</dbReference>
<dbReference type="CDD" id="cd00801">
    <property type="entry name" value="INT_P4_C"/>
    <property type="match status" value="1"/>
</dbReference>